<feature type="region of interest" description="Disordered" evidence="1">
    <location>
        <begin position="444"/>
        <end position="463"/>
    </location>
</feature>
<evidence type="ECO:0000313" key="3">
    <source>
        <dbReference type="Proteomes" id="UP001152798"/>
    </source>
</evidence>
<feature type="compositionally biased region" description="Low complexity" evidence="1">
    <location>
        <begin position="262"/>
        <end position="273"/>
    </location>
</feature>
<name>A0A9P0MMP3_NEZVI</name>
<keyword evidence="3" id="KW-1185">Reference proteome</keyword>
<organism evidence="2 3">
    <name type="scientific">Nezara viridula</name>
    <name type="common">Southern green stink bug</name>
    <name type="synonym">Cimex viridulus</name>
    <dbReference type="NCBI Taxonomy" id="85310"/>
    <lineage>
        <taxon>Eukaryota</taxon>
        <taxon>Metazoa</taxon>
        <taxon>Ecdysozoa</taxon>
        <taxon>Arthropoda</taxon>
        <taxon>Hexapoda</taxon>
        <taxon>Insecta</taxon>
        <taxon>Pterygota</taxon>
        <taxon>Neoptera</taxon>
        <taxon>Paraneoptera</taxon>
        <taxon>Hemiptera</taxon>
        <taxon>Heteroptera</taxon>
        <taxon>Panheteroptera</taxon>
        <taxon>Pentatomomorpha</taxon>
        <taxon>Pentatomoidea</taxon>
        <taxon>Pentatomidae</taxon>
        <taxon>Pentatominae</taxon>
        <taxon>Nezara</taxon>
    </lineage>
</organism>
<dbReference type="AlphaFoldDB" id="A0A9P0MMP3"/>
<gene>
    <name evidence="2" type="ORF">NEZAVI_LOCUS6517</name>
</gene>
<dbReference type="EMBL" id="OV725079">
    <property type="protein sequence ID" value="CAH1396447.1"/>
    <property type="molecule type" value="Genomic_DNA"/>
</dbReference>
<feature type="compositionally biased region" description="Low complexity" evidence="1">
    <location>
        <begin position="444"/>
        <end position="455"/>
    </location>
</feature>
<feature type="compositionally biased region" description="Low complexity" evidence="1">
    <location>
        <begin position="80"/>
        <end position="91"/>
    </location>
</feature>
<proteinExistence type="predicted"/>
<reference evidence="2" key="1">
    <citation type="submission" date="2022-01" db="EMBL/GenBank/DDBJ databases">
        <authorList>
            <person name="King R."/>
        </authorList>
    </citation>
    <scope>NUCLEOTIDE SEQUENCE</scope>
</reference>
<feature type="region of interest" description="Disordered" evidence="1">
    <location>
        <begin position="262"/>
        <end position="281"/>
    </location>
</feature>
<sequence>MPSPFRPSRNLLIPTPSGVLHSVSDHLLGIAVLSLKIFIMDYQDSDSKMVAFYKELLTAEDCDLEPEVVAFYKDLLGWESSPPSKPTCKPSLHSTRSLPQQEPVKLQRYTTCKKSLSEVFKKLASNGVTITGRGTVQQEFQNKQTILTSSTRFHPLPASPKKSSKAPILINESGSIKKRMQPKMIPFRPSRNLLIPTPSGVLHSVSDHLLGIAVLSLKIFIMDYQDSDSKMVAFYKELLTAEDCDLEPEVVAFYKDLLGWESSPPSKPTCKPSLHSTRSLPQQEPVKLQRYTTCKKSLSEVFKKLASNGVTITGRGTVQQEFQNKQTILTSSTRFHPLPASPKKSSKAPILINESGSIKKRMQPKMIPFRPSRNLLIPTPSGVLHSVSDHLLGIAVLSLKIFIMDYQDSDSKMVAFYKELLTAEDCDLEPEVVAFYKDLLGWESSPPSKPTCKPSLHSTRSLPQQEPVKLQRYTTCKKSLSEVFKKLASNGVTITGRGTVQQEFQNKQTILTSSTRFHPLPASPKKSSKAPILINESGSIKKRMQPKMM</sequence>
<accession>A0A9P0MMP3</accession>
<evidence type="ECO:0000256" key="1">
    <source>
        <dbReference type="SAM" id="MobiDB-lite"/>
    </source>
</evidence>
<dbReference type="Proteomes" id="UP001152798">
    <property type="component" value="Chromosome 3"/>
</dbReference>
<evidence type="ECO:0000313" key="2">
    <source>
        <dbReference type="EMBL" id="CAH1396447.1"/>
    </source>
</evidence>
<feature type="region of interest" description="Disordered" evidence="1">
    <location>
        <begin position="80"/>
        <end position="99"/>
    </location>
</feature>
<protein>
    <submittedName>
        <fullName evidence="2">Uncharacterized protein</fullName>
    </submittedName>
</protein>